<evidence type="ECO:0000256" key="2">
    <source>
        <dbReference type="ARBA" id="ARBA00012499"/>
    </source>
</evidence>
<comment type="function">
    <text evidence="9">Catalyzes the reduction of methionine sulfoxide (MetSO) to methionine in proteins. Plays a protective role against oxidative stress by restoring activity to proteins that have been inactivated by methionine oxidation. MSRB family specifically reduces the MetSO R-enantiomer.</text>
</comment>
<comment type="similarity">
    <text evidence="1 9">Belongs to the MsrB Met sulfoxide reductase family.</text>
</comment>
<sequence length="213" mass="23023">MGSQIIKISPFSSSRTLILNPTPLSRLLANSAPSSPCKTQLRPPPSKSINRSISSTGFGGLYRQSNRSFRGGVVAMATSGSVQKSEEEWRAVLSPEQFRILRQKGTEYPGTGEYDKFFGEGVYKCAGCGTSLYRSTTKFNSGCGWPAFFEGLPGAINRNSDPDGMRIEITCAACGGHLGHVFKGEGFRTPTDERHCVNSISLKFIPADSLPSQ</sequence>
<dbReference type="GO" id="GO:0030091">
    <property type="term" value="P:protein repair"/>
    <property type="evidence" value="ECO:0007669"/>
    <property type="project" value="InterPro"/>
</dbReference>
<evidence type="ECO:0000256" key="4">
    <source>
        <dbReference type="ARBA" id="ARBA00022833"/>
    </source>
</evidence>
<evidence type="ECO:0000256" key="9">
    <source>
        <dbReference type="RuleBase" id="RU365044"/>
    </source>
</evidence>
<organism evidence="12">
    <name type="scientific">Davidia involucrata</name>
    <name type="common">Dove tree</name>
    <dbReference type="NCBI Taxonomy" id="16924"/>
    <lineage>
        <taxon>Eukaryota</taxon>
        <taxon>Viridiplantae</taxon>
        <taxon>Streptophyta</taxon>
        <taxon>Embryophyta</taxon>
        <taxon>Tracheophyta</taxon>
        <taxon>Spermatophyta</taxon>
        <taxon>Magnoliopsida</taxon>
        <taxon>eudicotyledons</taxon>
        <taxon>Gunneridae</taxon>
        <taxon>Pentapetalae</taxon>
        <taxon>asterids</taxon>
        <taxon>Cornales</taxon>
        <taxon>Nyssaceae</taxon>
        <taxon>Davidia</taxon>
    </lineage>
</organism>
<dbReference type="SUPFAM" id="SSF51316">
    <property type="entry name" value="Mss4-like"/>
    <property type="match status" value="1"/>
</dbReference>
<dbReference type="PANTHER" id="PTHR46081">
    <property type="entry name" value="PEPTIDE METHIONINE SULFOXIDE REDUCTASE 2"/>
    <property type="match status" value="1"/>
</dbReference>
<keyword evidence="5" id="KW-0813">Transport</keyword>
<comment type="cofactor">
    <cofactor evidence="9">
        <name>Zn(2+)</name>
        <dbReference type="ChEBI" id="CHEBI:29105"/>
    </cofactor>
    <text evidence="9">Binds 1 zinc ion per subunit.</text>
</comment>
<evidence type="ECO:0000256" key="10">
    <source>
        <dbReference type="SAM" id="MobiDB-lite"/>
    </source>
</evidence>
<evidence type="ECO:0000256" key="7">
    <source>
        <dbReference type="ARBA" id="ARBA00023284"/>
    </source>
</evidence>
<name>A0A5B7BNK5_DAVIN</name>
<dbReference type="GO" id="GO:0006979">
    <property type="term" value="P:response to oxidative stress"/>
    <property type="evidence" value="ECO:0007669"/>
    <property type="project" value="InterPro"/>
</dbReference>
<dbReference type="AlphaFoldDB" id="A0A5B7BNK5"/>
<dbReference type="InterPro" id="IPR002579">
    <property type="entry name" value="Met_Sox_Rdtase_MsrB_dom"/>
</dbReference>
<evidence type="ECO:0000256" key="8">
    <source>
        <dbReference type="ARBA" id="ARBA00048488"/>
    </source>
</evidence>
<dbReference type="Pfam" id="PF01641">
    <property type="entry name" value="SelR"/>
    <property type="match status" value="1"/>
</dbReference>
<evidence type="ECO:0000259" key="11">
    <source>
        <dbReference type="PROSITE" id="PS51790"/>
    </source>
</evidence>
<evidence type="ECO:0000313" key="12">
    <source>
        <dbReference type="EMBL" id="MPA69431.1"/>
    </source>
</evidence>
<gene>
    <name evidence="12" type="ORF">Din_038872</name>
</gene>
<comment type="catalytic activity">
    <reaction evidence="8 9">
        <text>L-methionyl-[protein] + [thioredoxin]-disulfide + H2O = L-methionyl-(R)-S-oxide-[protein] + [thioredoxin]-dithiol</text>
        <dbReference type="Rhea" id="RHEA:24164"/>
        <dbReference type="Rhea" id="RHEA-COMP:10698"/>
        <dbReference type="Rhea" id="RHEA-COMP:10700"/>
        <dbReference type="Rhea" id="RHEA-COMP:12313"/>
        <dbReference type="Rhea" id="RHEA-COMP:12314"/>
        <dbReference type="ChEBI" id="CHEBI:15377"/>
        <dbReference type="ChEBI" id="CHEBI:16044"/>
        <dbReference type="ChEBI" id="CHEBI:29950"/>
        <dbReference type="ChEBI" id="CHEBI:45764"/>
        <dbReference type="ChEBI" id="CHEBI:50058"/>
        <dbReference type="EC" id="1.8.4.12"/>
    </reaction>
</comment>
<feature type="domain" description="MsrB" evidence="11">
    <location>
        <begin position="86"/>
        <end position="207"/>
    </location>
</feature>
<keyword evidence="4 9" id="KW-0862">Zinc</keyword>
<evidence type="ECO:0000256" key="1">
    <source>
        <dbReference type="ARBA" id="ARBA00007174"/>
    </source>
</evidence>
<accession>A0A5B7BNK5</accession>
<proteinExistence type="inferred from homology"/>
<dbReference type="InterPro" id="IPR028427">
    <property type="entry name" value="Met_Sox_Rdtase_MsrB"/>
</dbReference>
<evidence type="ECO:0000256" key="3">
    <source>
        <dbReference type="ARBA" id="ARBA00022723"/>
    </source>
</evidence>
<keyword evidence="5" id="KW-0249">Electron transport</keyword>
<keyword evidence="6 9" id="KW-0560">Oxidoreductase</keyword>
<dbReference type="EC" id="1.8.4.12" evidence="2 9"/>
<dbReference type="GO" id="GO:0046872">
    <property type="term" value="F:metal ion binding"/>
    <property type="evidence" value="ECO:0007669"/>
    <property type="project" value="UniProtKB-KW"/>
</dbReference>
<protein>
    <recommendedName>
        <fullName evidence="2 9">Peptide-methionine (R)-S-oxide reductase</fullName>
        <ecNumber evidence="2 9">1.8.4.12</ecNumber>
    </recommendedName>
</protein>
<dbReference type="FunFam" id="2.170.150.20:FF:000009">
    <property type="entry name" value="Peptide-methionine (R)-S-oxide reductase"/>
    <property type="match status" value="1"/>
</dbReference>
<dbReference type="EMBL" id="GHES01038872">
    <property type="protein sequence ID" value="MPA69431.1"/>
    <property type="molecule type" value="Transcribed_RNA"/>
</dbReference>
<keyword evidence="7" id="KW-0676">Redox-active center</keyword>
<dbReference type="Gene3D" id="2.170.150.20">
    <property type="entry name" value="Peptide methionine sulfoxide reductase"/>
    <property type="match status" value="1"/>
</dbReference>
<dbReference type="PANTHER" id="PTHR46081:SF8">
    <property type="entry name" value="PEPTIDE METHIONINE SULFOXIDE REDUCTASE 2"/>
    <property type="match status" value="1"/>
</dbReference>
<dbReference type="InterPro" id="IPR011057">
    <property type="entry name" value="Mss4-like_sf"/>
</dbReference>
<dbReference type="PROSITE" id="PS51790">
    <property type="entry name" value="MSRB"/>
    <property type="match status" value="1"/>
</dbReference>
<reference evidence="12" key="1">
    <citation type="submission" date="2019-08" db="EMBL/GenBank/DDBJ databases">
        <title>Reference gene set and small RNA set construction with multiple tissues from Davidia involucrata Baill.</title>
        <authorList>
            <person name="Yang H."/>
            <person name="Zhou C."/>
            <person name="Li G."/>
            <person name="Wang J."/>
            <person name="Gao P."/>
            <person name="Wang M."/>
            <person name="Wang R."/>
            <person name="Zhao Y."/>
        </authorList>
    </citation>
    <scope>NUCLEOTIDE SEQUENCE</scope>
    <source>
        <tissue evidence="12">Mixed with DoveR01_LX</tissue>
    </source>
</reference>
<feature type="region of interest" description="Disordered" evidence="10">
    <location>
        <begin position="30"/>
        <end position="51"/>
    </location>
</feature>
<evidence type="ECO:0000256" key="5">
    <source>
        <dbReference type="ARBA" id="ARBA00022982"/>
    </source>
</evidence>
<dbReference type="GO" id="GO:0033743">
    <property type="term" value="F:peptide-methionine (R)-S-oxide reductase activity"/>
    <property type="evidence" value="ECO:0007669"/>
    <property type="project" value="UniProtKB-EC"/>
</dbReference>
<keyword evidence="3 9" id="KW-0479">Metal-binding</keyword>
<evidence type="ECO:0000256" key="6">
    <source>
        <dbReference type="ARBA" id="ARBA00023002"/>
    </source>
</evidence>
<dbReference type="NCBIfam" id="TIGR00357">
    <property type="entry name" value="peptide-methionine (R)-S-oxide reductase MsrB"/>
    <property type="match status" value="1"/>
</dbReference>